<keyword evidence="3" id="KW-1185">Reference proteome</keyword>
<organism evidence="2 3">
    <name type="scientific">Lophium mytilinum</name>
    <dbReference type="NCBI Taxonomy" id="390894"/>
    <lineage>
        <taxon>Eukaryota</taxon>
        <taxon>Fungi</taxon>
        <taxon>Dikarya</taxon>
        <taxon>Ascomycota</taxon>
        <taxon>Pezizomycotina</taxon>
        <taxon>Dothideomycetes</taxon>
        <taxon>Pleosporomycetidae</taxon>
        <taxon>Mytilinidiales</taxon>
        <taxon>Mytilinidiaceae</taxon>
        <taxon>Lophium</taxon>
    </lineage>
</organism>
<proteinExistence type="predicted"/>
<dbReference type="EMBL" id="MU004199">
    <property type="protein sequence ID" value="KAF2489331.1"/>
    <property type="molecule type" value="Genomic_DNA"/>
</dbReference>
<dbReference type="OrthoDB" id="3946340at2759"/>
<accession>A0A6A6QB10</accession>
<name>A0A6A6QB10_9PEZI</name>
<evidence type="ECO:0000313" key="3">
    <source>
        <dbReference type="Proteomes" id="UP000799750"/>
    </source>
</evidence>
<evidence type="ECO:0000313" key="2">
    <source>
        <dbReference type="EMBL" id="KAF2489331.1"/>
    </source>
</evidence>
<reference evidence="2" key="1">
    <citation type="journal article" date="2020" name="Stud. Mycol.">
        <title>101 Dothideomycetes genomes: a test case for predicting lifestyles and emergence of pathogens.</title>
        <authorList>
            <person name="Haridas S."/>
            <person name="Albert R."/>
            <person name="Binder M."/>
            <person name="Bloem J."/>
            <person name="Labutti K."/>
            <person name="Salamov A."/>
            <person name="Andreopoulos B."/>
            <person name="Baker S."/>
            <person name="Barry K."/>
            <person name="Bills G."/>
            <person name="Bluhm B."/>
            <person name="Cannon C."/>
            <person name="Castanera R."/>
            <person name="Culley D."/>
            <person name="Daum C."/>
            <person name="Ezra D."/>
            <person name="Gonzalez J."/>
            <person name="Henrissat B."/>
            <person name="Kuo A."/>
            <person name="Liang C."/>
            <person name="Lipzen A."/>
            <person name="Lutzoni F."/>
            <person name="Magnuson J."/>
            <person name="Mondo S."/>
            <person name="Nolan M."/>
            <person name="Ohm R."/>
            <person name="Pangilinan J."/>
            <person name="Park H.-J."/>
            <person name="Ramirez L."/>
            <person name="Alfaro M."/>
            <person name="Sun H."/>
            <person name="Tritt A."/>
            <person name="Yoshinaga Y."/>
            <person name="Zwiers L.-H."/>
            <person name="Turgeon B."/>
            <person name="Goodwin S."/>
            <person name="Spatafora J."/>
            <person name="Crous P."/>
            <person name="Grigoriev I."/>
        </authorList>
    </citation>
    <scope>NUCLEOTIDE SEQUENCE</scope>
    <source>
        <strain evidence="2">CBS 269.34</strain>
    </source>
</reference>
<dbReference type="Proteomes" id="UP000799750">
    <property type="component" value="Unassembled WGS sequence"/>
</dbReference>
<dbReference type="AlphaFoldDB" id="A0A6A6QB10"/>
<feature type="region of interest" description="Disordered" evidence="1">
    <location>
        <begin position="1"/>
        <end position="23"/>
    </location>
</feature>
<protein>
    <submittedName>
        <fullName evidence="2">Uncharacterized protein</fullName>
    </submittedName>
</protein>
<gene>
    <name evidence="2" type="ORF">BU16DRAFT_496027</name>
</gene>
<sequence>MAERVSSHNDLIHPRYSGETDPDSDRIVRIPAFKRNVYVPSHGASAADLANFLWLLKFGGPEHWYERPDLAKLDQMTALDAVGCAPNELKALDNPRPLSLPVPQIWVSSALNTPTDDDIFDCMAGHSSDGDFAGACHECTDEKCEAIEKTSLVYILVISTFQANEYYSAKDSFSGNGKNIYKMVRCGRREAAAAAAFYAAGVNGWSVVFSCVMVEGETELRGNGVTVERVTDLWRLADRQQSGKKAKMIFY</sequence>
<evidence type="ECO:0000256" key="1">
    <source>
        <dbReference type="SAM" id="MobiDB-lite"/>
    </source>
</evidence>